<dbReference type="RefSeq" id="WP_085081730.1">
    <property type="nucleotide sequence ID" value="NZ_BLKV01000001.1"/>
</dbReference>
<protein>
    <recommendedName>
        <fullName evidence="3">Cyclodehydratase</fullName>
    </recommendedName>
</protein>
<evidence type="ECO:0000313" key="1">
    <source>
        <dbReference type="EMBL" id="GFG68691.1"/>
    </source>
</evidence>
<evidence type="ECO:0000313" key="2">
    <source>
        <dbReference type="Proteomes" id="UP000465263"/>
    </source>
</evidence>
<dbReference type="Gene3D" id="3.40.50.720">
    <property type="entry name" value="NAD(P)-binding Rossmann-like Domain"/>
    <property type="match status" value="1"/>
</dbReference>
<keyword evidence="2" id="KW-1185">Reference proteome</keyword>
<accession>A0A7I9XFF1</accession>
<evidence type="ECO:0008006" key="3">
    <source>
        <dbReference type="Google" id="ProtNLM"/>
    </source>
</evidence>
<comment type="caution">
    <text evidence="1">The sequence shown here is derived from an EMBL/GenBank/DDBJ whole genome shotgun (WGS) entry which is preliminary data.</text>
</comment>
<proteinExistence type="predicted"/>
<sequence>MTRVDSPTPAYILDPARPVLLRPDGAVQVGWDPGRAVLVRPPHGLTATGLAAVLRMMQTPTTAAELRLEAARHGTVDTAELDHLLSALVGARVAVRDSGPRRPRRAASLRVHGRGPLSDLLVESLRCSGAMVRRSSQPHAAVSTAGTDLVVLSDYLVADPRLVRELHAERVAHLPVRVRDGTGVVGPLVLPGMTSCLGCADLHRRDRDASWPAVAAQLRDTVAHSDRATVLATVALALSQVDRVIAAVRGPAAGSSFADLGPPPTLNATLEMDLASGSIMTRRWARHPLCDC</sequence>
<name>A0A7I9XFF1_9MYCO</name>
<dbReference type="AlphaFoldDB" id="A0A7I9XFF1"/>
<organism evidence="1 2">
    <name type="scientific">Mycolicibacter senuensis</name>
    <dbReference type="NCBI Taxonomy" id="386913"/>
    <lineage>
        <taxon>Bacteria</taxon>
        <taxon>Bacillati</taxon>
        <taxon>Actinomycetota</taxon>
        <taxon>Actinomycetes</taxon>
        <taxon>Mycobacteriales</taxon>
        <taxon>Mycobacteriaceae</taxon>
        <taxon>Mycolicibacter</taxon>
    </lineage>
</organism>
<reference evidence="1 2" key="1">
    <citation type="journal article" date="2019" name="Emerg. Microbes Infect.">
        <title>Comprehensive subspecies identification of 175 nontuberculous mycobacteria species based on 7547 genomic profiles.</title>
        <authorList>
            <person name="Matsumoto Y."/>
            <person name="Kinjo T."/>
            <person name="Motooka D."/>
            <person name="Nabeya D."/>
            <person name="Jung N."/>
            <person name="Uechi K."/>
            <person name="Horii T."/>
            <person name="Iida T."/>
            <person name="Fujita J."/>
            <person name="Nakamura S."/>
        </authorList>
    </citation>
    <scope>NUCLEOTIDE SEQUENCE [LARGE SCALE GENOMIC DNA]</scope>
    <source>
        <strain evidence="1 2">JCM 16017</strain>
    </source>
</reference>
<dbReference type="EMBL" id="BLKV01000001">
    <property type="protein sequence ID" value="GFG68691.1"/>
    <property type="molecule type" value="Genomic_DNA"/>
</dbReference>
<gene>
    <name evidence="1" type="ORF">MSEN_04110</name>
</gene>
<dbReference type="Proteomes" id="UP000465263">
    <property type="component" value="Unassembled WGS sequence"/>
</dbReference>
<dbReference type="OrthoDB" id="4426339at2"/>